<evidence type="ECO:0000313" key="8">
    <source>
        <dbReference type="EMBL" id="SHJ09696.1"/>
    </source>
</evidence>
<feature type="transmembrane region" description="Helical" evidence="6">
    <location>
        <begin position="169"/>
        <end position="188"/>
    </location>
</feature>
<dbReference type="CDD" id="cd17478">
    <property type="entry name" value="MFS_FsR"/>
    <property type="match status" value="1"/>
</dbReference>
<dbReference type="Proteomes" id="UP000191240">
    <property type="component" value="Unassembled WGS sequence"/>
</dbReference>
<dbReference type="InterPro" id="IPR020846">
    <property type="entry name" value="MFS_dom"/>
</dbReference>
<feature type="transmembrane region" description="Helical" evidence="6">
    <location>
        <begin position="42"/>
        <end position="65"/>
    </location>
</feature>
<dbReference type="GO" id="GO:0005886">
    <property type="term" value="C:plasma membrane"/>
    <property type="evidence" value="ECO:0007669"/>
    <property type="project" value="UniProtKB-SubCell"/>
</dbReference>
<keyword evidence="5 6" id="KW-0472">Membrane</keyword>
<feature type="transmembrane region" description="Helical" evidence="6">
    <location>
        <begin position="366"/>
        <end position="387"/>
    </location>
</feature>
<evidence type="ECO:0000259" key="7">
    <source>
        <dbReference type="PROSITE" id="PS50850"/>
    </source>
</evidence>
<dbReference type="EMBL" id="FQYW01000031">
    <property type="protein sequence ID" value="SHJ09696.1"/>
    <property type="molecule type" value="Genomic_DNA"/>
</dbReference>
<dbReference type="Gene3D" id="1.20.1250.20">
    <property type="entry name" value="MFS general substrate transporter like domains"/>
    <property type="match status" value="1"/>
</dbReference>
<keyword evidence="2" id="KW-0813">Transport</keyword>
<evidence type="ECO:0000256" key="3">
    <source>
        <dbReference type="ARBA" id="ARBA00022692"/>
    </source>
</evidence>
<gene>
    <name evidence="8" type="ORF">SAMN02745671_02674</name>
</gene>
<dbReference type="PROSITE" id="PS50850">
    <property type="entry name" value="MFS"/>
    <property type="match status" value="1"/>
</dbReference>
<feature type="transmembrane region" description="Helical" evidence="6">
    <location>
        <begin position="136"/>
        <end position="157"/>
    </location>
</feature>
<reference evidence="8 9" key="1">
    <citation type="submission" date="2016-11" db="EMBL/GenBank/DDBJ databases">
        <authorList>
            <person name="Jaros S."/>
            <person name="Januszkiewicz K."/>
            <person name="Wedrychowicz H."/>
        </authorList>
    </citation>
    <scope>NUCLEOTIDE SEQUENCE [LARGE SCALE GENOMIC DNA]</scope>
    <source>
        <strain evidence="8 9">DSM 3074</strain>
    </source>
</reference>
<dbReference type="OrthoDB" id="9770492at2"/>
<keyword evidence="3 6" id="KW-0812">Transmembrane</keyword>
<proteinExistence type="predicted"/>
<evidence type="ECO:0000256" key="6">
    <source>
        <dbReference type="SAM" id="Phobius"/>
    </source>
</evidence>
<feature type="transmembrane region" description="Helical" evidence="6">
    <location>
        <begin position="216"/>
        <end position="237"/>
    </location>
</feature>
<keyword evidence="4 6" id="KW-1133">Transmembrane helix</keyword>
<feature type="domain" description="Major facilitator superfamily (MFS) profile" evidence="7">
    <location>
        <begin position="11"/>
        <end position="389"/>
    </location>
</feature>
<organism evidence="8 9">
    <name type="scientific">Anaerovibrio lipolyticus DSM 3074</name>
    <dbReference type="NCBI Taxonomy" id="1120997"/>
    <lineage>
        <taxon>Bacteria</taxon>
        <taxon>Bacillati</taxon>
        <taxon>Bacillota</taxon>
        <taxon>Negativicutes</taxon>
        <taxon>Selenomonadales</taxon>
        <taxon>Selenomonadaceae</taxon>
        <taxon>Anaerovibrio</taxon>
    </lineage>
</organism>
<evidence type="ECO:0000256" key="5">
    <source>
        <dbReference type="ARBA" id="ARBA00023136"/>
    </source>
</evidence>
<feature type="transmembrane region" description="Helical" evidence="6">
    <location>
        <begin position="101"/>
        <end position="124"/>
    </location>
</feature>
<comment type="subcellular location">
    <subcellularLocation>
        <location evidence="1">Cell membrane</location>
        <topology evidence="1">Multi-pass membrane protein</topology>
    </subcellularLocation>
</comment>
<feature type="transmembrane region" description="Helical" evidence="6">
    <location>
        <begin position="332"/>
        <end position="354"/>
    </location>
</feature>
<evidence type="ECO:0000256" key="2">
    <source>
        <dbReference type="ARBA" id="ARBA00022448"/>
    </source>
</evidence>
<dbReference type="AlphaFoldDB" id="A0A1M6GID7"/>
<accession>A0A1M6GID7</accession>
<protein>
    <submittedName>
        <fullName evidence="8">MFS transporter, FSR family, fosmidomycin resistance protein</fullName>
    </submittedName>
</protein>
<feature type="transmembrane region" description="Helical" evidence="6">
    <location>
        <begin position="301"/>
        <end position="320"/>
    </location>
</feature>
<feature type="transmembrane region" description="Helical" evidence="6">
    <location>
        <begin position="278"/>
        <end position="295"/>
    </location>
</feature>
<dbReference type="PANTHER" id="PTHR43129">
    <property type="entry name" value="FOSMIDOMYCIN RESISTANCE PROTEIN"/>
    <property type="match status" value="1"/>
</dbReference>
<dbReference type="RefSeq" id="WP_052212027.1">
    <property type="nucleotide sequence ID" value="NZ_FQYW01000031.1"/>
</dbReference>
<dbReference type="Pfam" id="PF07690">
    <property type="entry name" value="MFS_1"/>
    <property type="match status" value="1"/>
</dbReference>
<dbReference type="PANTHER" id="PTHR43129:SF1">
    <property type="entry name" value="FOSMIDOMYCIN RESISTANCE PROTEIN"/>
    <property type="match status" value="1"/>
</dbReference>
<feature type="transmembrane region" description="Helical" evidence="6">
    <location>
        <begin position="12"/>
        <end position="36"/>
    </location>
</feature>
<evidence type="ECO:0000313" key="9">
    <source>
        <dbReference type="Proteomes" id="UP000191240"/>
    </source>
</evidence>
<sequence>MGDVKCGPKTGVFLLAGGHFMVDFYNNFLPVLLPIIMVRMDMSLTMCGLLVMVLSITSNLLQPIFGYFFDKHNFSKTMVYAVSLAGVFMCVVGYAPNKPVLFLLCALLGVAVSAYHPLGTSLLRKVSSKMNMGRSVSFYVAGGNIGFALAPVLVVAFLDRYPLESLPVLIIPGVLLATAYVFTNLWNLPSRSQKPSDEAVENDFKSILRNIDVVRLNLAMGFRCWTHVCVVTFLPLLMQSKGISPVMSGTLLGVFLVGSALGGLFGGEIGDRTNHKKVMAYSLILSLAPVIYFFLMPNDSMVAIIALFLAGALLMAPQPSSIVWTGHLMPQFIGVASGMMMGLCYGIGSIGAAVTAVLGDYIGLETALLISIVPVFLSIAMVIITPYREA</sequence>
<name>A0A1M6GID7_9FIRM</name>
<feature type="transmembrane region" description="Helical" evidence="6">
    <location>
        <begin position="243"/>
        <end position="266"/>
    </location>
</feature>
<dbReference type="GO" id="GO:0022857">
    <property type="term" value="F:transmembrane transporter activity"/>
    <property type="evidence" value="ECO:0007669"/>
    <property type="project" value="InterPro"/>
</dbReference>
<dbReference type="InterPro" id="IPR036259">
    <property type="entry name" value="MFS_trans_sf"/>
</dbReference>
<evidence type="ECO:0000256" key="4">
    <source>
        <dbReference type="ARBA" id="ARBA00022989"/>
    </source>
</evidence>
<dbReference type="InterPro" id="IPR011701">
    <property type="entry name" value="MFS"/>
</dbReference>
<evidence type="ECO:0000256" key="1">
    <source>
        <dbReference type="ARBA" id="ARBA00004651"/>
    </source>
</evidence>
<feature type="transmembrane region" description="Helical" evidence="6">
    <location>
        <begin position="77"/>
        <end position="95"/>
    </location>
</feature>
<dbReference type="SUPFAM" id="SSF103473">
    <property type="entry name" value="MFS general substrate transporter"/>
    <property type="match status" value="1"/>
</dbReference>